<keyword evidence="7 11" id="KW-0472">Membrane</keyword>
<name>A0A7Y9DXD8_9PSEU</name>
<dbReference type="InterPro" id="IPR012932">
    <property type="entry name" value="VKOR"/>
</dbReference>
<evidence type="ECO:0000256" key="4">
    <source>
        <dbReference type="ARBA" id="ARBA00022719"/>
    </source>
</evidence>
<keyword evidence="6" id="KW-0560">Oxidoreductase</keyword>
<evidence type="ECO:0000256" key="7">
    <source>
        <dbReference type="ARBA" id="ARBA00023136"/>
    </source>
</evidence>
<comment type="caution">
    <text evidence="13">The sequence shown here is derived from an EMBL/GenBank/DDBJ whole genome shotgun (WGS) entry which is preliminary data.</text>
</comment>
<keyword evidence="4" id="KW-0874">Quinone</keyword>
<evidence type="ECO:0000256" key="11">
    <source>
        <dbReference type="SAM" id="Phobius"/>
    </source>
</evidence>
<evidence type="ECO:0000313" key="13">
    <source>
        <dbReference type="EMBL" id="NYD37169.1"/>
    </source>
</evidence>
<dbReference type="SMART" id="SM00756">
    <property type="entry name" value="VKc"/>
    <property type="match status" value="1"/>
</dbReference>
<dbReference type="GO" id="GO:0048038">
    <property type="term" value="F:quinone binding"/>
    <property type="evidence" value="ECO:0007669"/>
    <property type="project" value="UniProtKB-KW"/>
</dbReference>
<gene>
    <name evidence="13" type="ORF">BJ983_003271</name>
</gene>
<evidence type="ECO:0000313" key="14">
    <source>
        <dbReference type="Proteomes" id="UP000535890"/>
    </source>
</evidence>
<evidence type="ECO:0000256" key="8">
    <source>
        <dbReference type="ARBA" id="ARBA00023157"/>
    </source>
</evidence>
<comment type="subcellular location">
    <subcellularLocation>
        <location evidence="1">Membrane</location>
        <topology evidence="1">Multi-pass membrane protein</topology>
    </subcellularLocation>
</comment>
<keyword evidence="3 11" id="KW-0812">Transmembrane</keyword>
<reference evidence="13 14" key="1">
    <citation type="submission" date="2020-07" db="EMBL/GenBank/DDBJ databases">
        <title>Sequencing the genomes of 1000 actinobacteria strains.</title>
        <authorList>
            <person name="Klenk H.-P."/>
        </authorList>
    </citation>
    <scope>NUCLEOTIDE SEQUENCE [LARGE SCALE GENOMIC DNA]</scope>
    <source>
        <strain evidence="13 14">DSM 45772</strain>
    </source>
</reference>
<dbReference type="InterPro" id="IPR041714">
    <property type="entry name" value="VKOR_Actinobacteria"/>
</dbReference>
<evidence type="ECO:0000256" key="2">
    <source>
        <dbReference type="ARBA" id="ARBA00006214"/>
    </source>
</evidence>
<sequence length="238" mass="25021">MAEHGRHRGSVATAEPGPAAPTAPMASAMPPAPEPVADVEVDDGAGSVRGVGWVLLVGGLVGLVVSLVLLVEKLDLLANPDYVPSCSIDPVLSCGTIMKTWQASLLGFPNPVIGLVTFPLVVVSGALVLARVELPRWYWQALQVGAFAGVAFVHWLIAQSLIVIHALCPYCMVAWVAVLAIFWFTTMHNLREGNLGGEPGGPAIVRRHGWGLAAWYLVIVVAIVASFPAYFGAMVGLA</sequence>
<dbReference type="RefSeq" id="WP_179794751.1">
    <property type="nucleotide sequence ID" value="NZ_BAABHP010000014.1"/>
</dbReference>
<feature type="transmembrane region" description="Helical" evidence="11">
    <location>
        <begin position="163"/>
        <end position="184"/>
    </location>
</feature>
<dbReference type="GO" id="GO:0016020">
    <property type="term" value="C:membrane"/>
    <property type="evidence" value="ECO:0007669"/>
    <property type="project" value="UniProtKB-SubCell"/>
</dbReference>
<evidence type="ECO:0000256" key="5">
    <source>
        <dbReference type="ARBA" id="ARBA00022989"/>
    </source>
</evidence>
<keyword evidence="8" id="KW-1015">Disulfide bond</keyword>
<evidence type="ECO:0000259" key="12">
    <source>
        <dbReference type="SMART" id="SM00756"/>
    </source>
</evidence>
<evidence type="ECO:0000256" key="1">
    <source>
        <dbReference type="ARBA" id="ARBA00004141"/>
    </source>
</evidence>
<keyword evidence="14" id="KW-1185">Reference proteome</keyword>
<dbReference type="InterPro" id="IPR038354">
    <property type="entry name" value="VKOR_sf"/>
</dbReference>
<feature type="transmembrane region" description="Helical" evidence="11">
    <location>
        <begin position="51"/>
        <end position="71"/>
    </location>
</feature>
<evidence type="ECO:0000256" key="9">
    <source>
        <dbReference type="ARBA" id="ARBA00023284"/>
    </source>
</evidence>
<dbReference type="Gene3D" id="1.20.1440.130">
    <property type="entry name" value="VKOR domain"/>
    <property type="match status" value="1"/>
</dbReference>
<dbReference type="GO" id="GO:0016491">
    <property type="term" value="F:oxidoreductase activity"/>
    <property type="evidence" value="ECO:0007669"/>
    <property type="project" value="UniProtKB-KW"/>
</dbReference>
<evidence type="ECO:0000256" key="6">
    <source>
        <dbReference type="ARBA" id="ARBA00023002"/>
    </source>
</evidence>
<feature type="transmembrane region" description="Helical" evidence="11">
    <location>
        <begin position="213"/>
        <end position="233"/>
    </location>
</feature>
<evidence type="ECO:0000256" key="10">
    <source>
        <dbReference type="SAM" id="MobiDB-lite"/>
    </source>
</evidence>
<feature type="domain" description="Vitamin K epoxide reductase" evidence="12">
    <location>
        <begin position="48"/>
        <end position="189"/>
    </location>
</feature>
<comment type="similarity">
    <text evidence="2">Belongs to the VKOR family.</text>
</comment>
<dbReference type="CDD" id="cd12922">
    <property type="entry name" value="VKOR_5"/>
    <property type="match status" value="1"/>
</dbReference>
<feature type="region of interest" description="Disordered" evidence="10">
    <location>
        <begin position="1"/>
        <end position="40"/>
    </location>
</feature>
<feature type="compositionally biased region" description="Low complexity" evidence="10">
    <location>
        <begin position="11"/>
        <end position="29"/>
    </location>
</feature>
<feature type="transmembrane region" description="Helical" evidence="11">
    <location>
        <begin position="137"/>
        <end position="157"/>
    </location>
</feature>
<keyword evidence="9" id="KW-0676">Redox-active center</keyword>
<dbReference type="Pfam" id="PF07884">
    <property type="entry name" value="VKOR"/>
    <property type="match status" value="1"/>
</dbReference>
<dbReference type="Proteomes" id="UP000535890">
    <property type="component" value="Unassembled WGS sequence"/>
</dbReference>
<keyword evidence="5 11" id="KW-1133">Transmembrane helix</keyword>
<dbReference type="AlphaFoldDB" id="A0A7Y9DXD8"/>
<evidence type="ECO:0000256" key="3">
    <source>
        <dbReference type="ARBA" id="ARBA00022692"/>
    </source>
</evidence>
<proteinExistence type="inferred from homology"/>
<protein>
    <submittedName>
        <fullName evidence="13">Putative membrane protein</fullName>
    </submittedName>
</protein>
<feature type="transmembrane region" description="Helical" evidence="11">
    <location>
        <begin position="112"/>
        <end position="130"/>
    </location>
</feature>
<organism evidence="13 14">
    <name type="scientific">Actinomycetospora corticicola</name>
    <dbReference type="NCBI Taxonomy" id="663602"/>
    <lineage>
        <taxon>Bacteria</taxon>
        <taxon>Bacillati</taxon>
        <taxon>Actinomycetota</taxon>
        <taxon>Actinomycetes</taxon>
        <taxon>Pseudonocardiales</taxon>
        <taxon>Pseudonocardiaceae</taxon>
        <taxon>Actinomycetospora</taxon>
    </lineage>
</organism>
<accession>A0A7Y9DXD8</accession>
<dbReference type="EMBL" id="JACCBN010000001">
    <property type="protein sequence ID" value="NYD37169.1"/>
    <property type="molecule type" value="Genomic_DNA"/>
</dbReference>